<dbReference type="Gene3D" id="2.40.50.100">
    <property type="match status" value="1"/>
</dbReference>
<dbReference type="InterPro" id="IPR050739">
    <property type="entry name" value="MFP"/>
</dbReference>
<keyword evidence="7" id="KW-1185">Reference proteome</keyword>
<evidence type="ECO:0000256" key="2">
    <source>
        <dbReference type="ARBA" id="ARBA00022692"/>
    </source>
</evidence>
<dbReference type="PANTHER" id="PTHR30386:SF26">
    <property type="entry name" value="TRANSPORT PROTEIN COMB"/>
    <property type="match status" value="1"/>
</dbReference>
<sequence length="435" mass="50318">MNDIEKNKLKELELRSEEVQEILSNPPSWMTRWGITVVFFILMLIVGASCIVEYPDMVTSNITITTEVPVEKIEAKNSGRILKLLVKDQEYVKHGQILAVIENTANFEDFLQLKSIVDTLRLDYQNFEFPIDKTAHLSLGELEQDYALFEKSFTDFILNKNLKPFSMEAISGQQTLSELNGRIQVLQTQRELEKKELEFRKQDLERTKGLYTKGVISKVEFENKELEYLQARRNYENTKINMSQIQESKNNTRRGIQGSNISKIQNETKFLKDVISSYKQLKRALKQWEQNYLLIASIDGKVSFQKFWGKNQFVKAGDNVLTILPSKSLLVGKITTPAINTGKIKPNQNVLIKLDNYPYQEFGMVRGEVISMSLSPDNEGNYYIEVNLPENLQTTYGKTLSFNREMRGTAGIVTEDLKVIERVFYQFRNIFKYNS</sequence>
<keyword evidence="3 5" id="KW-1133">Transmembrane helix</keyword>
<dbReference type="PANTHER" id="PTHR30386">
    <property type="entry name" value="MEMBRANE FUSION SUBUNIT OF EMRAB-TOLC MULTIDRUG EFFLUX PUMP"/>
    <property type="match status" value="1"/>
</dbReference>
<evidence type="ECO:0000256" key="3">
    <source>
        <dbReference type="ARBA" id="ARBA00022989"/>
    </source>
</evidence>
<name>A0A162ZJG8_9FLAO</name>
<accession>A0A162ZJG8</accession>
<keyword evidence="2 5" id="KW-0812">Transmembrane</keyword>
<dbReference type="PRINTS" id="PR01490">
    <property type="entry name" value="RTXTOXIND"/>
</dbReference>
<dbReference type="OrthoDB" id="7057889at2"/>
<evidence type="ECO:0000313" key="7">
    <source>
        <dbReference type="Proteomes" id="UP000076715"/>
    </source>
</evidence>
<keyword evidence="4 5" id="KW-0472">Membrane</keyword>
<organism evidence="6 7">
    <name type="scientific">Aquimarina aggregata</name>
    <dbReference type="NCBI Taxonomy" id="1642818"/>
    <lineage>
        <taxon>Bacteria</taxon>
        <taxon>Pseudomonadati</taxon>
        <taxon>Bacteroidota</taxon>
        <taxon>Flavobacteriia</taxon>
        <taxon>Flavobacteriales</taxon>
        <taxon>Flavobacteriaceae</taxon>
        <taxon>Aquimarina</taxon>
    </lineage>
</organism>
<dbReference type="STRING" id="1642818.AWE51_09370"/>
<dbReference type="RefSeq" id="WP_066315763.1">
    <property type="nucleotide sequence ID" value="NZ_LQRT01000024.1"/>
</dbReference>
<reference evidence="6 7" key="1">
    <citation type="submission" date="2016-01" db="EMBL/GenBank/DDBJ databases">
        <title>The draft genome sequence of Aquimarina sp. RZW4-3-2.</title>
        <authorList>
            <person name="Wang Y."/>
        </authorList>
    </citation>
    <scope>NUCLEOTIDE SEQUENCE [LARGE SCALE GENOMIC DNA]</scope>
    <source>
        <strain evidence="6 7">RZW4-3-2</strain>
    </source>
</reference>
<dbReference type="GO" id="GO:0016020">
    <property type="term" value="C:membrane"/>
    <property type="evidence" value="ECO:0007669"/>
    <property type="project" value="UniProtKB-SubCell"/>
</dbReference>
<feature type="transmembrane region" description="Helical" evidence="5">
    <location>
        <begin position="33"/>
        <end position="52"/>
    </location>
</feature>
<comment type="subcellular location">
    <subcellularLocation>
        <location evidence="1">Membrane</location>
        <topology evidence="1">Single-pass membrane protein</topology>
    </subcellularLocation>
</comment>
<evidence type="ECO:0000256" key="4">
    <source>
        <dbReference type="ARBA" id="ARBA00023136"/>
    </source>
</evidence>
<dbReference type="Proteomes" id="UP000076715">
    <property type="component" value="Unassembled WGS sequence"/>
</dbReference>
<dbReference type="AlphaFoldDB" id="A0A162ZJG8"/>
<protein>
    <submittedName>
        <fullName evidence="6">Uncharacterized protein</fullName>
    </submittedName>
</protein>
<comment type="caution">
    <text evidence="6">The sequence shown here is derived from an EMBL/GenBank/DDBJ whole genome shotgun (WGS) entry which is preliminary data.</text>
</comment>
<evidence type="ECO:0000313" key="6">
    <source>
        <dbReference type="EMBL" id="KZS39845.1"/>
    </source>
</evidence>
<evidence type="ECO:0000256" key="5">
    <source>
        <dbReference type="SAM" id="Phobius"/>
    </source>
</evidence>
<dbReference type="EMBL" id="LQRT01000024">
    <property type="protein sequence ID" value="KZS39845.1"/>
    <property type="molecule type" value="Genomic_DNA"/>
</dbReference>
<proteinExistence type="predicted"/>
<evidence type="ECO:0000256" key="1">
    <source>
        <dbReference type="ARBA" id="ARBA00004167"/>
    </source>
</evidence>
<gene>
    <name evidence="6" type="ORF">AWE51_09370</name>
</gene>